<evidence type="ECO:0000313" key="2">
    <source>
        <dbReference type="EMBL" id="MPN24308.1"/>
    </source>
</evidence>
<organism evidence="2">
    <name type="scientific">bioreactor metagenome</name>
    <dbReference type="NCBI Taxonomy" id="1076179"/>
    <lineage>
        <taxon>unclassified sequences</taxon>
        <taxon>metagenomes</taxon>
        <taxon>ecological metagenomes</taxon>
    </lineage>
</organism>
<name>A0A645GBL1_9ZZZZ</name>
<sequence>MIDRPQSGLEGRAFAVGFAVEESGDQIAYLPGECIDFRMVVSPFRQADRRLPQLFVFPPVIPQRLCKLRKRTAFLLVNQHFYRVKSVGDAADSGAHHARGVVTRSGAGDVAAGSDAVPHGSGEQRRRIHLRPHRRAEPGDMRRLFRFGKERRPVFGKKFFKTSGRRPLHQGFERFCQIEDDRH</sequence>
<feature type="region of interest" description="Disordered" evidence="1">
    <location>
        <begin position="109"/>
        <end position="135"/>
    </location>
</feature>
<dbReference type="AlphaFoldDB" id="A0A645GBL1"/>
<dbReference type="EMBL" id="VSSQ01073124">
    <property type="protein sequence ID" value="MPN24308.1"/>
    <property type="molecule type" value="Genomic_DNA"/>
</dbReference>
<evidence type="ECO:0000256" key="1">
    <source>
        <dbReference type="SAM" id="MobiDB-lite"/>
    </source>
</evidence>
<comment type="caution">
    <text evidence="2">The sequence shown here is derived from an EMBL/GenBank/DDBJ whole genome shotgun (WGS) entry which is preliminary data.</text>
</comment>
<reference evidence="2" key="1">
    <citation type="submission" date="2019-08" db="EMBL/GenBank/DDBJ databases">
        <authorList>
            <person name="Kucharzyk K."/>
            <person name="Murdoch R.W."/>
            <person name="Higgins S."/>
            <person name="Loffler F."/>
        </authorList>
    </citation>
    <scope>NUCLEOTIDE SEQUENCE</scope>
</reference>
<gene>
    <name evidence="2" type="ORF">SDC9_171704</name>
</gene>
<proteinExistence type="predicted"/>
<protein>
    <submittedName>
        <fullName evidence="2">Uncharacterized protein</fullName>
    </submittedName>
</protein>
<accession>A0A645GBL1</accession>